<organism evidence="2 3">
    <name type="scientific">Aspergillus turcosus</name>
    <dbReference type="NCBI Taxonomy" id="1245748"/>
    <lineage>
        <taxon>Eukaryota</taxon>
        <taxon>Fungi</taxon>
        <taxon>Dikarya</taxon>
        <taxon>Ascomycota</taxon>
        <taxon>Pezizomycotina</taxon>
        <taxon>Eurotiomycetes</taxon>
        <taxon>Eurotiomycetidae</taxon>
        <taxon>Eurotiales</taxon>
        <taxon>Aspergillaceae</taxon>
        <taxon>Aspergillus</taxon>
        <taxon>Aspergillus subgen. Fumigati</taxon>
    </lineage>
</organism>
<accession>A0A421CSY4</accession>
<evidence type="ECO:0000313" key="3">
    <source>
        <dbReference type="Proteomes" id="UP000215289"/>
    </source>
</evidence>
<keyword evidence="3" id="KW-1185">Reference proteome</keyword>
<dbReference type="Pfam" id="PF08881">
    <property type="entry name" value="CVNH"/>
    <property type="match status" value="1"/>
</dbReference>
<dbReference type="SUPFAM" id="SSF51322">
    <property type="entry name" value="Cyanovirin-N"/>
    <property type="match status" value="1"/>
</dbReference>
<protein>
    <recommendedName>
        <fullName evidence="1">Cyanovirin-N domain-containing protein</fullName>
    </recommendedName>
</protein>
<dbReference type="InterPro" id="IPR011058">
    <property type="entry name" value="Cyanovirin-N"/>
</dbReference>
<dbReference type="EMBL" id="NIDN02000450">
    <property type="protein sequence ID" value="RLL93018.1"/>
    <property type="molecule type" value="Genomic_DNA"/>
</dbReference>
<gene>
    <name evidence="2" type="ORF">CFD26_100701</name>
</gene>
<evidence type="ECO:0000259" key="1">
    <source>
        <dbReference type="SMART" id="SM01111"/>
    </source>
</evidence>
<evidence type="ECO:0000313" key="2">
    <source>
        <dbReference type="EMBL" id="RLL93018.1"/>
    </source>
</evidence>
<comment type="caution">
    <text evidence="2">The sequence shown here is derived from an EMBL/GenBank/DDBJ whole genome shotgun (WGS) entry which is preliminary data.</text>
</comment>
<reference evidence="2 3" key="1">
    <citation type="submission" date="2018-08" db="EMBL/GenBank/DDBJ databases">
        <title>Draft genome sequences of two Aspergillus turcosus clinical strains isolated from bronchoalveolar lavage fluid: one azole-susceptible and the other azole-resistant.</title>
        <authorList>
            <person name="Parent-Michaud M."/>
            <person name="Dufresne P.J."/>
            <person name="Fournier E."/>
            <person name="Martineau C."/>
            <person name="Moreira S."/>
            <person name="Perkins V."/>
            <person name="De Repentigny L."/>
            <person name="Dufresne S.F."/>
        </authorList>
    </citation>
    <scope>NUCLEOTIDE SEQUENCE [LARGE SCALE GENOMIC DNA]</scope>
    <source>
        <strain evidence="2">HMR AF 1038</strain>
    </source>
</reference>
<dbReference type="STRING" id="1245748.A0A421CSY4"/>
<dbReference type="Proteomes" id="UP000215289">
    <property type="component" value="Unassembled WGS sequence"/>
</dbReference>
<dbReference type="SMART" id="SM01111">
    <property type="entry name" value="CVNH"/>
    <property type="match status" value="1"/>
</dbReference>
<sequence>MRFDKSCRNLYTRLENGTTVLIAEAANMNQLSDSRTTLDDFIGNEDGYFKMPGRGFTRTAQNIALEYSEHGPKLSAEMRREDGEWRERQGILLADKLENEEGHLDPIF</sequence>
<proteinExistence type="predicted"/>
<feature type="domain" description="Cyanovirin-N" evidence="1">
    <location>
        <begin position="2"/>
        <end position="106"/>
    </location>
</feature>
<dbReference type="AlphaFoldDB" id="A0A421CSY4"/>
<dbReference type="InterPro" id="IPR036673">
    <property type="entry name" value="Cyanovirin-N_sf"/>
</dbReference>
<name>A0A421CSY4_9EURO</name>
<dbReference type="Gene3D" id="2.30.60.10">
    <property type="entry name" value="Cyanovirin-N"/>
    <property type="match status" value="1"/>
</dbReference>
<dbReference type="OrthoDB" id="2441380at2759"/>